<accession>A0A0E9P753</accession>
<sequence length="22" mass="2654">MVDMFSLFTSHLSDSFEYRVLE</sequence>
<protein>
    <submittedName>
        <fullName evidence="1">Uncharacterized protein</fullName>
    </submittedName>
</protein>
<dbReference type="EMBL" id="GBXM01108233">
    <property type="protein sequence ID" value="JAH00344.1"/>
    <property type="molecule type" value="Transcribed_RNA"/>
</dbReference>
<proteinExistence type="predicted"/>
<reference evidence="1" key="1">
    <citation type="submission" date="2014-11" db="EMBL/GenBank/DDBJ databases">
        <authorList>
            <person name="Amaro Gonzalez C."/>
        </authorList>
    </citation>
    <scope>NUCLEOTIDE SEQUENCE</scope>
</reference>
<evidence type="ECO:0000313" key="1">
    <source>
        <dbReference type="EMBL" id="JAH00344.1"/>
    </source>
</evidence>
<organism evidence="1">
    <name type="scientific">Anguilla anguilla</name>
    <name type="common">European freshwater eel</name>
    <name type="synonym">Muraena anguilla</name>
    <dbReference type="NCBI Taxonomy" id="7936"/>
    <lineage>
        <taxon>Eukaryota</taxon>
        <taxon>Metazoa</taxon>
        <taxon>Chordata</taxon>
        <taxon>Craniata</taxon>
        <taxon>Vertebrata</taxon>
        <taxon>Euteleostomi</taxon>
        <taxon>Actinopterygii</taxon>
        <taxon>Neopterygii</taxon>
        <taxon>Teleostei</taxon>
        <taxon>Anguilliformes</taxon>
        <taxon>Anguillidae</taxon>
        <taxon>Anguilla</taxon>
    </lineage>
</organism>
<name>A0A0E9P753_ANGAN</name>
<reference evidence="1" key="2">
    <citation type="journal article" date="2015" name="Fish Shellfish Immunol.">
        <title>Early steps in the European eel (Anguilla anguilla)-Vibrio vulnificus interaction in the gills: Role of the RtxA13 toxin.</title>
        <authorList>
            <person name="Callol A."/>
            <person name="Pajuelo D."/>
            <person name="Ebbesson L."/>
            <person name="Teles M."/>
            <person name="MacKenzie S."/>
            <person name="Amaro C."/>
        </authorList>
    </citation>
    <scope>NUCLEOTIDE SEQUENCE</scope>
</reference>
<dbReference type="AlphaFoldDB" id="A0A0E9P753"/>